<proteinExistence type="inferred from homology"/>
<comment type="caution">
    <text evidence="7">The sequence shown here is derived from an EMBL/GenBank/DDBJ whole genome shotgun (WGS) entry which is preliminary data.</text>
</comment>
<dbReference type="Pfam" id="PF01430">
    <property type="entry name" value="HSP33"/>
    <property type="match status" value="1"/>
</dbReference>
<dbReference type="Gene3D" id="3.90.1280.10">
    <property type="entry name" value="HSP33 redox switch-like"/>
    <property type="match status" value="1"/>
</dbReference>
<gene>
    <name evidence="6" type="primary">hslO</name>
    <name evidence="7" type="ORF">JOC49_001840</name>
</gene>
<comment type="function">
    <text evidence="6">Redox regulated molecular chaperone. Protects both thermally unfolding and oxidatively damaged proteins from irreversible aggregation. Plays an important role in the bacterial defense system toward oxidative stress.</text>
</comment>
<dbReference type="InterPro" id="IPR000397">
    <property type="entry name" value="Heat_shock_Hsp33"/>
</dbReference>
<reference evidence="7 8" key="1">
    <citation type="submission" date="2021-01" db="EMBL/GenBank/DDBJ databases">
        <title>Genomic Encyclopedia of Type Strains, Phase IV (KMG-IV): sequencing the most valuable type-strain genomes for metagenomic binning, comparative biology and taxonomic classification.</title>
        <authorList>
            <person name="Goeker M."/>
        </authorList>
    </citation>
    <scope>NUCLEOTIDE SEQUENCE [LARGE SCALE GENOMIC DNA]</scope>
    <source>
        <strain evidence="7 8">DSM 24436</strain>
    </source>
</reference>
<evidence type="ECO:0000256" key="2">
    <source>
        <dbReference type="ARBA" id="ARBA00022833"/>
    </source>
</evidence>
<dbReference type="SUPFAM" id="SSF118352">
    <property type="entry name" value="HSP33 redox switch-like"/>
    <property type="match status" value="1"/>
</dbReference>
<sequence length="293" mass="31489">MTGNLLTGMSTNREVRIYVAETSEMVASAQKTHDLSPMSTAALGRTITGAAMMGMMSKIEKEKLTLQIKGSGEIQLMVAVADTKGHVKAYTSEPHASLQTNDLGKIAVGQAVGKEGQVVVIRDMGMKDPFIGQSDLVSGEIAEDLTYYFGQSEQQATAIGLGVFLTPDARVKSAGGFLVQLLPEASEATIEQLESNLSGMKSITQLFEEGLTIEQIAGQVFAGLGLDELERYPLYYQCDCSKEKMGAGLKSLGKSTLTEILTEDGGAELTCHFCNTKYQFSRNDLKTLIESMA</sequence>
<accession>A0ABS2MS97</accession>
<dbReference type="PANTHER" id="PTHR30111:SF1">
    <property type="entry name" value="33 KDA CHAPERONIN"/>
    <property type="match status" value="1"/>
</dbReference>
<dbReference type="CDD" id="cd00498">
    <property type="entry name" value="Hsp33"/>
    <property type="match status" value="1"/>
</dbReference>
<evidence type="ECO:0000256" key="4">
    <source>
        <dbReference type="ARBA" id="ARBA00023186"/>
    </source>
</evidence>
<evidence type="ECO:0000313" key="8">
    <source>
        <dbReference type="Proteomes" id="UP000767854"/>
    </source>
</evidence>
<keyword evidence="2 6" id="KW-0862">Zinc</keyword>
<comment type="PTM">
    <text evidence="6">Under oxidizing conditions two disulfide bonds are formed involving the reactive cysteines. Under reducing conditions zinc is bound to the reactive cysteines and the protein is inactive.</text>
</comment>
<dbReference type="NCBIfam" id="NF001033">
    <property type="entry name" value="PRK00114.1"/>
    <property type="match status" value="1"/>
</dbReference>
<evidence type="ECO:0000256" key="6">
    <source>
        <dbReference type="HAMAP-Rule" id="MF_00117"/>
    </source>
</evidence>
<dbReference type="RefSeq" id="WP_204664561.1">
    <property type="nucleotide sequence ID" value="NZ_JAFBDT010000015.1"/>
</dbReference>
<dbReference type="Proteomes" id="UP000767854">
    <property type="component" value="Unassembled WGS sequence"/>
</dbReference>
<protein>
    <recommendedName>
        <fullName evidence="6">33 kDa chaperonin</fullName>
    </recommendedName>
    <alternativeName>
        <fullName evidence="6">Heat shock protein 33 homolog</fullName>
        <shortName evidence="6">HSP33</shortName>
    </alternativeName>
</protein>
<name>A0ABS2MS97_9FIRM</name>
<dbReference type="SUPFAM" id="SSF64397">
    <property type="entry name" value="Hsp33 domain"/>
    <property type="match status" value="1"/>
</dbReference>
<feature type="disulfide bond" description="Redox-active" evidence="6">
    <location>
        <begin position="271"/>
        <end position="274"/>
    </location>
</feature>
<feature type="disulfide bond" description="Redox-active" evidence="6">
    <location>
        <begin position="238"/>
        <end position="240"/>
    </location>
</feature>
<dbReference type="InterPro" id="IPR016154">
    <property type="entry name" value="Heat_shock_Hsp33_C"/>
</dbReference>
<keyword evidence="4 6" id="KW-0143">Chaperone</keyword>
<evidence type="ECO:0000256" key="5">
    <source>
        <dbReference type="ARBA" id="ARBA00023284"/>
    </source>
</evidence>
<evidence type="ECO:0000256" key="1">
    <source>
        <dbReference type="ARBA" id="ARBA00022490"/>
    </source>
</evidence>
<dbReference type="Gene3D" id="3.55.30.10">
    <property type="entry name" value="Hsp33 domain"/>
    <property type="match status" value="1"/>
</dbReference>
<organism evidence="7 8">
    <name type="scientific">Fusibacter tunisiensis</name>
    <dbReference type="NCBI Taxonomy" id="1008308"/>
    <lineage>
        <taxon>Bacteria</taxon>
        <taxon>Bacillati</taxon>
        <taxon>Bacillota</taxon>
        <taxon>Clostridia</taxon>
        <taxon>Eubacteriales</taxon>
        <taxon>Eubacteriales Family XII. Incertae Sedis</taxon>
        <taxon>Fusibacter</taxon>
    </lineage>
</organism>
<dbReference type="InterPro" id="IPR016153">
    <property type="entry name" value="Heat_shock_Hsp33_N"/>
</dbReference>
<dbReference type="HAMAP" id="MF_00117">
    <property type="entry name" value="HslO"/>
    <property type="match status" value="1"/>
</dbReference>
<keyword evidence="3 6" id="KW-1015">Disulfide bond</keyword>
<dbReference type="PIRSF" id="PIRSF005261">
    <property type="entry name" value="Heat_shock_Hsp33"/>
    <property type="match status" value="1"/>
</dbReference>
<evidence type="ECO:0000313" key="7">
    <source>
        <dbReference type="EMBL" id="MBM7562296.1"/>
    </source>
</evidence>
<keyword evidence="8" id="KW-1185">Reference proteome</keyword>
<dbReference type="PANTHER" id="PTHR30111">
    <property type="entry name" value="33 KDA CHAPERONIN"/>
    <property type="match status" value="1"/>
</dbReference>
<keyword evidence="1 6" id="KW-0963">Cytoplasm</keyword>
<comment type="similarity">
    <text evidence="6">Belongs to the HSP33 family.</text>
</comment>
<comment type="subcellular location">
    <subcellularLocation>
        <location evidence="6">Cytoplasm</location>
    </subcellularLocation>
</comment>
<keyword evidence="5 6" id="KW-0676">Redox-active center</keyword>
<evidence type="ECO:0000256" key="3">
    <source>
        <dbReference type="ARBA" id="ARBA00023157"/>
    </source>
</evidence>
<dbReference type="EMBL" id="JAFBDT010000015">
    <property type="protein sequence ID" value="MBM7562296.1"/>
    <property type="molecule type" value="Genomic_DNA"/>
</dbReference>